<dbReference type="FunFam" id="2.30.22.10:FF:000001">
    <property type="entry name" value="Protein GrpE"/>
    <property type="match status" value="1"/>
</dbReference>
<organism evidence="14 15">
    <name type="scientific">Hasllibacter halocynthiae</name>
    <dbReference type="NCBI Taxonomy" id="595589"/>
    <lineage>
        <taxon>Bacteria</taxon>
        <taxon>Pseudomonadati</taxon>
        <taxon>Pseudomonadota</taxon>
        <taxon>Alphaproteobacteria</taxon>
        <taxon>Rhodobacterales</taxon>
        <taxon>Roseobacteraceae</taxon>
        <taxon>Hasllibacter</taxon>
    </lineage>
</organism>
<evidence type="ECO:0000256" key="2">
    <source>
        <dbReference type="ARBA" id="ARBA00009054"/>
    </source>
</evidence>
<dbReference type="AlphaFoldDB" id="A0A2T0X2I3"/>
<name>A0A2T0X2I3_9RHOB</name>
<dbReference type="Proteomes" id="UP000238801">
    <property type="component" value="Unassembled WGS sequence"/>
</dbReference>
<dbReference type="SUPFAM" id="SSF51064">
    <property type="entry name" value="Head domain of nucleotide exchange factor GrpE"/>
    <property type="match status" value="1"/>
</dbReference>
<evidence type="ECO:0000256" key="8">
    <source>
        <dbReference type="ARBA" id="ARBA00072274"/>
    </source>
</evidence>
<dbReference type="GO" id="GO:0000774">
    <property type="term" value="F:adenyl-nucleotide exchange factor activity"/>
    <property type="evidence" value="ECO:0007669"/>
    <property type="project" value="InterPro"/>
</dbReference>
<dbReference type="OrthoDB" id="9789811at2"/>
<comment type="similarity">
    <text evidence="2 10 12">Belongs to the GrpE family.</text>
</comment>
<dbReference type="Pfam" id="PF01025">
    <property type="entry name" value="GrpE"/>
    <property type="match status" value="1"/>
</dbReference>
<evidence type="ECO:0000256" key="6">
    <source>
        <dbReference type="ARBA" id="ARBA00023186"/>
    </source>
</evidence>
<dbReference type="InterPro" id="IPR013805">
    <property type="entry name" value="GrpE_CC"/>
</dbReference>
<evidence type="ECO:0000256" key="4">
    <source>
        <dbReference type="ARBA" id="ARBA00022490"/>
    </source>
</evidence>
<dbReference type="GO" id="GO:0005737">
    <property type="term" value="C:cytoplasm"/>
    <property type="evidence" value="ECO:0007669"/>
    <property type="project" value="UniProtKB-SubCell"/>
</dbReference>
<keyword evidence="5 10" id="KW-0346">Stress response</keyword>
<dbReference type="InterPro" id="IPR000740">
    <property type="entry name" value="GrpE"/>
</dbReference>
<accession>A0A2T0X2I3</accession>
<feature type="region of interest" description="Disordered" evidence="13">
    <location>
        <begin position="1"/>
        <end position="43"/>
    </location>
</feature>
<evidence type="ECO:0000256" key="3">
    <source>
        <dbReference type="ARBA" id="ARBA00011738"/>
    </source>
</evidence>
<evidence type="ECO:0000256" key="11">
    <source>
        <dbReference type="RuleBase" id="RU000639"/>
    </source>
</evidence>
<comment type="subunit">
    <text evidence="3 10">Homodimer.</text>
</comment>
<proteinExistence type="inferred from homology"/>
<evidence type="ECO:0000256" key="1">
    <source>
        <dbReference type="ARBA" id="ARBA00004496"/>
    </source>
</evidence>
<dbReference type="PANTHER" id="PTHR21237:SF23">
    <property type="entry name" value="GRPE PROTEIN HOMOLOG, MITOCHONDRIAL"/>
    <property type="match status" value="1"/>
</dbReference>
<reference evidence="14 15" key="1">
    <citation type="submission" date="2018-03" db="EMBL/GenBank/DDBJ databases">
        <title>Genomic Encyclopedia of Archaeal and Bacterial Type Strains, Phase II (KMG-II): from individual species to whole genera.</title>
        <authorList>
            <person name="Goeker M."/>
        </authorList>
    </citation>
    <scope>NUCLEOTIDE SEQUENCE [LARGE SCALE GENOMIC DNA]</scope>
    <source>
        <strain evidence="14 15">DSM 29318</strain>
    </source>
</reference>
<evidence type="ECO:0000256" key="10">
    <source>
        <dbReference type="HAMAP-Rule" id="MF_01151"/>
    </source>
</evidence>
<gene>
    <name evidence="10" type="primary">grpE</name>
    <name evidence="14" type="ORF">BCF33_1983</name>
</gene>
<dbReference type="CDD" id="cd00446">
    <property type="entry name" value="GrpE"/>
    <property type="match status" value="1"/>
</dbReference>
<dbReference type="SUPFAM" id="SSF58014">
    <property type="entry name" value="Coiled-coil domain of nucleotide exchange factor GrpE"/>
    <property type="match status" value="1"/>
</dbReference>
<evidence type="ECO:0000256" key="7">
    <source>
        <dbReference type="ARBA" id="ARBA00053401"/>
    </source>
</evidence>
<keyword evidence="6 10" id="KW-0143">Chaperone</keyword>
<dbReference type="PRINTS" id="PR00773">
    <property type="entry name" value="GRPEPROTEIN"/>
</dbReference>
<dbReference type="GO" id="GO:0042803">
    <property type="term" value="F:protein homodimerization activity"/>
    <property type="evidence" value="ECO:0007669"/>
    <property type="project" value="InterPro"/>
</dbReference>
<dbReference type="InterPro" id="IPR009012">
    <property type="entry name" value="GrpE_head"/>
</dbReference>
<protein>
    <recommendedName>
        <fullName evidence="8 10">Protein GrpE</fullName>
    </recommendedName>
    <alternativeName>
        <fullName evidence="9 10">HSP-70 cofactor</fullName>
    </alternativeName>
</protein>
<sequence length="191" mass="20698">MAEAKPTLPEGDPTEKPEVGLEAANGPAPDEGQSLEARLAAAEAEADEMRDRWMRALADAENVRKRADQDRRNAEAYGGTRIARDLLPVFDNLRRALDAVPEDEREAKGGLVEGVDLTLRELTQVMTKNGIEAIVPEIGEKFDPQIHEAMFEAPVPGTRKGDILEVMATGFTLNGRLLRPAQVGVSSMVAA</sequence>
<comment type="caution">
    <text evidence="14">The sequence shown here is derived from an EMBL/GenBank/DDBJ whole genome shotgun (WGS) entry which is preliminary data.</text>
</comment>
<evidence type="ECO:0000313" key="14">
    <source>
        <dbReference type="EMBL" id="PRY93117.1"/>
    </source>
</evidence>
<dbReference type="GO" id="GO:0006457">
    <property type="term" value="P:protein folding"/>
    <property type="evidence" value="ECO:0007669"/>
    <property type="project" value="InterPro"/>
</dbReference>
<dbReference type="HAMAP" id="MF_01151">
    <property type="entry name" value="GrpE"/>
    <property type="match status" value="1"/>
</dbReference>
<evidence type="ECO:0000256" key="13">
    <source>
        <dbReference type="SAM" id="MobiDB-lite"/>
    </source>
</evidence>
<dbReference type="EMBL" id="PVTT01000002">
    <property type="protein sequence ID" value="PRY93117.1"/>
    <property type="molecule type" value="Genomic_DNA"/>
</dbReference>
<evidence type="ECO:0000256" key="9">
    <source>
        <dbReference type="ARBA" id="ARBA00076414"/>
    </source>
</evidence>
<dbReference type="Gene3D" id="2.30.22.10">
    <property type="entry name" value="Head domain of nucleotide exchange factor GrpE"/>
    <property type="match status" value="1"/>
</dbReference>
<evidence type="ECO:0000256" key="12">
    <source>
        <dbReference type="RuleBase" id="RU004478"/>
    </source>
</evidence>
<dbReference type="GO" id="GO:0051087">
    <property type="term" value="F:protein-folding chaperone binding"/>
    <property type="evidence" value="ECO:0007669"/>
    <property type="project" value="InterPro"/>
</dbReference>
<dbReference type="PANTHER" id="PTHR21237">
    <property type="entry name" value="GRPE PROTEIN"/>
    <property type="match status" value="1"/>
</dbReference>
<evidence type="ECO:0000256" key="5">
    <source>
        <dbReference type="ARBA" id="ARBA00023016"/>
    </source>
</evidence>
<comment type="function">
    <text evidence="7 10 11">Participates actively in the response to hyperosmotic and heat shock by preventing the aggregation of stress-denatured proteins, in association with DnaK and GrpE. It is the nucleotide exchange factor for DnaK and may function as a thermosensor. Unfolded proteins bind initially to DnaJ; upon interaction with the DnaJ-bound protein, DnaK hydrolyzes its bound ATP, resulting in the formation of a stable complex. GrpE releases ADP from DnaK; ATP binding to DnaK triggers the release of the substrate protein, thus completing the reaction cycle. Several rounds of ATP-dependent interactions between DnaJ, DnaK and GrpE are required for fully efficient folding.</text>
</comment>
<dbReference type="PROSITE" id="PS01071">
    <property type="entry name" value="GRPE"/>
    <property type="match status" value="1"/>
</dbReference>
<dbReference type="Gene3D" id="3.90.20.20">
    <property type="match status" value="1"/>
</dbReference>
<comment type="subcellular location">
    <subcellularLocation>
        <location evidence="1 10">Cytoplasm</location>
    </subcellularLocation>
</comment>
<keyword evidence="15" id="KW-1185">Reference proteome</keyword>
<dbReference type="GO" id="GO:0051082">
    <property type="term" value="F:unfolded protein binding"/>
    <property type="evidence" value="ECO:0007669"/>
    <property type="project" value="TreeGrafter"/>
</dbReference>
<keyword evidence="4 10" id="KW-0963">Cytoplasm</keyword>
<dbReference type="RefSeq" id="WP_106160740.1">
    <property type="nucleotide sequence ID" value="NZ_PVTT01000002.1"/>
</dbReference>
<evidence type="ECO:0000313" key="15">
    <source>
        <dbReference type="Proteomes" id="UP000238801"/>
    </source>
</evidence>